<sequence>VFADAAALPVSQKTVRPIAEQDHRESRYLWRNVTAALYVNDLNLATKYKRQIERMQREESSQRAERKLSYTSKHFRRVTTDDDTAWKYQPNLIDRLEKTDTQNLVFQ</sequence>
<reference evidence="1 2" key="1">
    <citation type="submission" date="2020-02" db="EMBL/GenBank/DDBJ databases">
        <authorList>
            <person name="Ferguson B K."/>
        </authorList>
    </citation>
    <scope>NUCLEOTIDE SEQUENCE [LARGE SCALE GENOMIC DNA]</scope>
</reference>
<proteinExistence type="predicted"/>
<accession>A0A6H5GV06</accession>
<dbReference type="EMBL" id="CADCXU010019658">
    <property type="protein sequence ID" value="CAB0007855.1"/>
    <property type="molecule type" value="Genomic_DNA"/>
</dbReference>
<organism evidence="1 2">
    <name type="scientific">Nesidiocoris tenuis</name>
    <dbReference type="NCBI Taxonomy" id="355587"/>
    <lineage>
        <taxon>Eukaryota</taxon>
        <taxon>Metazoa</taxon>
        <taxon>Ecdysozoa</taxon>
        <taxon>Arthropoda</taxon>
        <taxon>Hexapoda</taxon>
        <taxon>Insecta</taxon>
        <taxon>Pterygota</taxon>
        <taxon>Neoptera</taxon>
        <taxon>Paraneoptera</taxon>
        <taxon>Hemiptera</taxon>
        <taxon>Heteroptera</taxon>
        <taxon>Panheteroptera</taxon>
        <taxon>Cimicomorpha</taxon>
        <taxon>Miridae</taxon>
        <taxon>Dicyphina</taxon>
        <taxon>Nesidiocoris</taxon>
    </lineage>
</organism>
<evidence type="ECO:0000313" key="1">
    <source>
        <dbReference type="EMBL" id="CAB0007855.1"/>
    </source>
</evidence>
<name>A0A6H5GV06_9HEMI</name>
<dbReference type="Proteomes" id="UP000479000">
    <property type="component" value="Unassembled WGS sequence"/>
</dbReference>
<dbReference type="Gene3D" id="3.30.70.3490">
    <property type="match status" value="1"/>
</dbReference>
<dbReference type="OrthoDB" id="14833at2759"/>
<dbReference type="InterPro" id="IPR037239">
    <property type="entry name" value="OSBP_sf"/>
</dbReference>
<protein>
    <submittedName>
        <fullName evidence="1">Uncharacterized protein</fullName>
    </submittedName>
</protein>
<keyword evidence="2" id="KW-1185">Reference proteome</keyword>
<dbReference type="SUPFAM" id="SSF144000">
    <property type="entry name" value="Oxysterol-binding protein-like"/>
    <property type="match status" value="1"/>
</dbReference>
<gene>
    <name evidence="1" type="ORF">NTEN_LOCUS13103</name>
</gene>
<feature type="non-terminal residue" evidence="1">
    <location>
        <position position="1"/>
    </location>
</feature>
<dbReference type="AlphaFoldDB" id="A0A6H5GV06"/>
<evidence type="ECO:0000313" key="2">
    <source>
        <dbReference type="Proteomes" id="UP000479000"/>
    </source>
</evidence>